<dbReference type="GO" id="GO:0006508">
    <property type="term" value="P:proteolysis"/>
    <property type="evidence" value="ECO:0007669"/>
    <property type="project" value="UniProtKB-KW"/>
</dbReference>
<dbReference type="Proteomes" id="UP000184603">
    <property type="component" value="Unassembled WGS sequence"/>
</dbReference>
<accession>A0A1M7Y0E0</accession>
<proteinExistence type="inferred from homology"/>
<evidence type="ECO:0000256" key="1">
    <source>
        <dbReference type="ARBA" id="ARBA00004167"/>
    </source>
</evidence>
<dbReference type="PIRSF" id="PIRSF005651">
    <property type="entry name" value="HflC"/>
    <property type="match status" value="1"/>
</dbReference>
<keyword evidence="9" id="KW-1185">Reference proteome</keyword>
<dbReference type="InterPro" id="IPR036013">
    <property type="entry name" value="Band_7/SPFH_dom_sf"/>
</dbReference>
<dbReference type="RefSeq" id="WP_073612326.1">
    <property type="nucleotide sequence ID" value="NZ_FRFE01000003.1"/>
</dbReference>
<dbReference type="EMBL" id="FRFE01000003">
    <property type="protein sequence ID" value="SHO45072.1"/>
    <property type="molecule type" value="Genomic_DNA"/>
</dbReference>
<dbReference type="GO" id="GO:0016020">
    <property type="term" value="C:membrane"/>
    <property type="evidence" value="ECO:0007669"/>
    <property type="project" value="UniProtKB-SubCell"/>
</dbReference>
<evidence type="ECO:0000256" key="4">
    <source>
        <dbReference type="ARBA" id="ARBA00022989"/>
    </source>
</evidence>
<dbReference type="CDD" id="cd03405">
    <property type="entry name" value="SPFH_HflC"/>
    <property type="match status" value="1"/>
</dbReference>
<dbReference type="InterPro" id="IPR001107">
    <property type="entry name" value="Band_7"/>
</dbReference>
<dbReference type="OrthoDB" id="9812991at2"/>
<keyword evidence="5" id="KW-0472">Membrane</keyword>
<keyword evidence="8" id="KW-0645">Protease</keyword>
<evidence type="ECO:0000256" key="3">
    <source>
        <dbReference type="ARBA" id="ARBA00022692"/>
    </source>
</evidence>
<dbReference type="SUPFAM" id="SSF117892">
    <property type="entry name" value="Band 7/SPFH domain"/>
    <property type="match status" value="1"/>
</dbReference>
<comment type="subcellular location">
    <subcellularLocation>
        <location evidence="1">Membrane</location>
        <topology evidence="1">Single-pass membrane protein</topology>
    </subcellularLocation>
</comment>
<dbReference type="PANTHER" id="PTHR42911">
    <property type="entry name" value="MODULATOR OF FTSH PROTEASE HFLC"/>
    <property type="match status" value="1"/>
</dbReference>
<dbReference type="AlphaFoldDB" id="A0A1M7Y0E0"/>
<keyword evidence="4" id="KW-1133">Transmembrane helix</keyword>
<organism evidence="8 9">
    <name type="scientific">Desulfopila aestuarii DSM 18488</name>
    <dbReference type="NCBI Taxonomy" id="1121416"/>
    <lineage>
        <taxon>Bacteria</taxon>
        <taxon>Pseudomonadati</taxon>
        <taxon>Thermodesulfobacteriota</taxon>
        <taxon>Desulfobulbia</taxon>
        <taxon>Desulfobulbales</taxon>
        <taxon>Desulfocapsaceae</taxon>
        <taxon>Desulfopila</taxon>
    </lineage>
</organism>
<dbReference type="SMART" id="SM00244">
    <property type="entry name" value="PHB"/>
    <property type="match status" value="1"/>
</dbReference>
<evidence type="ECO:0000313" key="8">
    <source>
        <dbReference type="EMBL" id="SHO45072.1"/>
    </source>
</evidence>
<dbReference type="Pfam" id="PF01145">
    <property type="entry name" value="Band_7"/>
    <property type="match status" value="1"/>
</dbReference>
<reference evidence="8 9" key="1">
    <citation type="submission" date="2016-12" db="EMBL/GenBank/DDBJ databases">
        <authorList>
            <person name="Song W.-J."/>
            <person name="Kurnit D.M."/>
        </authorList>
    </citation>
    <scope>NUCLEOTIDE SEQUENCE [LARGE SCALE GENOMIC DNA]</scope>
    <source>
        <strain evidence="8 9">DSM 18488</strain>
    </source>
</reference>
<gene>
    <name evidence="8" type="ORF">SAMN02745220_00990</name>
</gene>
<evidence type="ECO:0000256" key="5">
    <source>
        <dbReference type="ARBA" id="ARBA00023136"/>
    </source>
</evidence>
<dbReference type="Gene3D" id="3.30.479.30">
    <property type="entry name" value="Band 7 domain"/>
    <property type="match status" value="1"/>
</dbReference>
<protein>
    <recommendedName>
        <fullName evidence="6">Protein HflC</fullName>
    </recommendedName>
</protein>
<dbReference type="STRING" id="1121416.SAMN02745220_00990"/>
<dbReference type="PANTHER" id="PTHR42911:SF1">
    <property type="entry name" value="MODULATOR OF FTSH PROTEASE HFLC"/>
    <property type="match status" value="1"/>
</dbReference>
<name>A0A1M7Y0E0_9BACT</name>
<evidence type="ECO:0000256" key="2">
    <source>
        <dbReference type="ARBA" id="ARBA00007862"/>
    </source>
</evidence>
<dbReference type="InterPro" id="IPR010200">
    <property type="entry name" value="HflC"/>
</dbReference>
<keyword evidence="8" id="KW-0378">Hydrolase</keyword>
<comment type="function">
    <text evidence="6">HflC and HflK could regulate a protease.</text>
</comment>
<evidence type="ECO:0000256" key="6">
    <source>
        <dbReference type="PIRNR" id="PIRNR005651"/>
    </source>
</evidence>
<evidence type="ECO:0000259" key="7">
    <source>
        <dbReference type="SMART" id="SM00244"/>
    </source>
</evidence>
<evidence type="ECO:0000313" key="9">
    <source>
        <dbReference type="Proteomes" id="UP000184603"/>
    </source>
</evidence>
<sequence length="313" mass="35069">MKQILQFFLVGLLLLAVAVVYDGFYILEEGKQVVVTQFGAPVGEPVTEAGLHLKMPFLQQVNIFEKKIQIWDGDPNQIPTNDKTFVFLDVTARWRISDALRYLQSTGGSEARAQSLLDDIIDGTVRDMVNKNNLIEIIRSSDWSPDTMTQILGNEPIGSKPQMGRDKIQDIILEVASQATPGYGITLIDVMIKRVNYIESVRSKVYDRMISERKRIAAEKRSLGEGQKAEILGTVDKELKEIISGANREAVTIKGKADAEATRIYGQAYNQDQDFYGFLKTLESYEKIIGGNTSLIISSDSELYKYMKNVQGN</sequence>
<feature type="domain" description="Band 7" evidence="7">
    <location>
        <begin position="22"/>
        <end position="209"/>
    </location>
</feature>
<keyword evidence="3" id="KW-0812">Transmembrane</keyword>
<comment type="similarity">
    <text evidence="2 6">Belongs to the band 7/mec-2 family. HflC subfamily.</text>
</comment>
<dbReference type="GO" id="GO:0008233">
    <property type="term" value="F:peptidase activity"/>
    <property type="evidence" value="ECO:0007669"/>
    <property type="project" value="UniProtKB-KW"/>
</dbReference>
<dbReference type="NCBIfam" id="TIGR01932">
    <property type="entry name" value="hflC"/>
    <property type="match status" value="1"/>
</dbReference>